<organism evidence="3 4">
    <name type="scientific">Parafilimonas terrae</name>
    <dbReference type="NCBI Taxonomy" id="1465490"/>
    <lineage>
        <taxon>Bacteria</taxon>
        <taxon>Pseudomonadati</taxon>
        <taxon>Bacteroidota</taxon>
        <taxon>Chitinophagia</taxon>
        <taxon>Chitinophagales</taxon>
        <taxon>Chitinophagaceae</taxon>
        <taxon>Parafilimonas</taxon>
    </lineage>
</organism>
<gene>
    <name evidence="3" type="ORF">SAMN05444277_110165</name>
</gene>
<evidence type="ECO:0000259" key="2">
    <source>
        <dbReference type="Pfam" id="PF12729"/>
    </source>
</evidence>
<dbReference type="Pfam" id="PF12729">
    <property type="entry name" value="4HB_MCP_1"/>
    <property type="match status" value="1"/>
</dbReference>
<evidence type="ECO:0000313" key="3">
    <source>
        <dbReference type="EMBL" id="SFQ39180.1"/>
    </source>
</evidence>
<evidence type="ECO:0000313" key="4">
    <source>
        <dbReference type="Proteomes" id="UP000199031"/>
    </source>
</evidence>
<feature type="domain" description="Chemotaxis methyl-accepting receptor HlyB-like 4HB MCP" evidence="2">
    <location>
        <begin position="14"/>
        <end position="124"/>
    </location>
</feature>
<reference evidence="3 4" key="1">
    <citation type="submission" date="2016-10" db="EMBL/GenBank/DDBJ databases">
        <authorList>
            <person name="de Groot N.N."/>
        </authorList>
    </citation>
    <scope>NUCLEOTIDE SEQUENCE [LARGE SCALE GENOMIC DNA]</scope>
    <source>
        <strain evidence="3 4">DSM 28286</strain>
    </source>
</reference>
<accession>A0A1I5Y511</accession>
<sequence length="207" mass="23418">MKWAYLVKDKMKAVAVLLLIIVLILVNNISNRKTFSKLNESIASIYKDRLMPATYIFQLTDHLYQKKFLLNEMQANDNAAIAARHDSAIHSIIKTYETTYLTPAEKKHWLAFKKELEQYNTLTSGLEENNKAVNESFENVIQHLNALSEIQASEGSNIFSIAKIDVGGTIIMSHLEVALLLILGIFALVLINANDNKLMQVQKARLN</sequence>
<dbReference type="AlphaFoldDB" id="A0A1I5Y511"/>
<name>A0A1I5Y511_9BACT</name>
<protein>
    <submittedName>
        <fullName evidence="3">Four helix bundle sensory module for signal transduction</fullName>
    </submittedName>
</protein>
<keyword evidence="1" id="KW-0472">Membrane</keyword>
<keyword evidence="4" id="KW-1185">Reference proteome</keyword>
<dbReference type="EMBL" id="FOXQ01000010">
    <property type="protein sequence ID" value="SFQ39180.1"/>
    <property type="molecule type" value="Genomic_DNA"/>
</dbReference>
<keyword evidence="1" id="KW-0812">Transmembrane</keyword>
<dbReference type="Proteomes" id="UP000199031">
    <property type="component" value="Unassembled WGS sequence"/>
</dbReference>
<proteinExistence type="predicted"/>
<feature type="transmembrane region" description="Helical" evidence="1">
    <location>
        <begin position="171"/>
        <end position="193"/>
    </location>
</feature>
<dbReference type="OrthoDB" id="1438991at2"/>
<evidence type="ECO:0000256" key="1">
    <source>
        <dbReference type="SAM" id="Phobius"/>
    </source>
</evidence>
<keyword evidence="1" id="KW-1133">Transmembrane helix</keyword>
<dbReference type="InterPro" id="IPR024478">
    <property type="entry name" value="HlyB_4HB_MCP"/>
</dbReference>
<dbReference type="RefSeq" id="WP_090660747.1">
    <property type="nucleotide sequence ID" value="NZ_FOXQ01000010.1"/>
</dbReference>
<dbReference type="STRING" id="1465490.SAMN05444277_110165"/>